<evidence type="ECO:0000313" key="1">
    <source>
        <dbReference type="EMBL" id="KKK90544.1"/>
    </source>
</evidence>
<name>A0A0F9BIZ0_9ZZZZ</name>
<gene>
    <name evidence="1" type="ORF">LCGC14_2721990</name>
</gene>
<organism evidence="1">
    <name type="scientific">marine sediment metagenome</name>
    <dbReference type="NCBI Taxonomy" id="412755"/>
    <lineage>
        <taxon>unclassified sequences</taxon>
        <taxon>metagenomes</taxon>
        <taxon>ecological metagenomes</taxon>
    </lineage>
</organism>
<feature type="non-terminal residue" evidence="1">
    <location>
        <position position="49"/>
    </location>
</feature>
<comment type="caution">
    <text evidence="1">The sequence shown here is derived from an EMBL/GenBank/DDBJ whole genome shotgun (WGS) entry which is preliminary data.</text>
</comment>
<accession>A0A0F9BIZ0</accession>
<reference evidence="1" key="1">
    <citation type="journal article" date="2015" name="Nature">
        <title>Complex archaea that bridge the gap between prokaryotes and eukaryotes.</title>
        <authorList>
            <person name="Spang A."/>
            <person name="Saw J.H."/>
            <person name="Jorgensen S.L."/>
            <person name="Zaremba-Niedzwiedzka K."/>
            <person name="Martijn J."/>
            <person name="Lind A.E."/>
            <person name="van Eijk R."/>
            <person name="Schleper C."/>
            <person name="Guy L."/>
            <person name="Ettema T.J."/>
        </authorList>
    </citation>
    <scope>NUCLEOTIDE SEQUENCE</scope>
</reference>
<proteinExistence type="predicted"/>
<dbReference type="AlphaFoldDB" id="A0A0F9BIZ0"/>
<dbReference type="EMBL" id="LAZR01049053">
    <property type="protein sequence ID" value="KKK90544.1"/>
    <property type="molecule type" value="Genomic_DNA"/>
</dbReference>
<sequence length="49" mass="5485">MKATQKETHTPGPWREKKYSLRVLAQVKNEDGGFEPLCVADCGQSLHLS</sequence>
<protein>
    <submittedName>
        <fullName evidence="1">Uncharacterized protein</fullName>
    </submittedName>
</protein>